<evidence type="ECO:0000313" key="3">
    <source>
        <dbReference type="EMBL" id="PWN24566.1"/>
    </source>
</evidence>
<dbReference type="Gene3D" id="1.10.287.1490">
    <property type="match status" value="1"/>
</dbReference>
<dbReference type="AlphaFoldDB" id="A0A316UH29"/>
<protein>
    <submittedName>
        <fullName evidence="3">Uncharacterized protein</fullName>
    </submittedName>
</protein>
<organism evidence="3 4">
    <name type="scientific">Jaminaea rosea</name>
    <dbReference type="NCBI Taxonomy" id="1569628"/>
    <lineage>
        <taxon>Eukaryota</taxon>
        <taxon>Fungi</taxon>
        <taxon>Dikarya</taxon>
        <taxon>Basidiomycota</taxon>
        <taxon>Ustilaginomycotina</taxon>
        <taxon>Exobasidiomycetes</taxon>
        <taxon>Microstromatales</taxon>
        <taxon>Microstromatales incertae sedis</taxon>
        <taxon>Jaminaea</taxon>
    </lineage>
</organism>
<keyword evidence="1" id="KW-0175">Coiled coil</keyword>
<feature type="coiled-coil region" evidence="1">
    <location>
        <begin position="87"/>
        <end position="121"/>
    </location>
</feature>
<sequence>MTDHDNPISALVEANRAAVKAIENLTQLLSDKDADCSDLQGEISKLKGQLEAMKQPTSVAAAGAPTQHDQIVETQQAISARSSDAGTVDAKAANEQLKKELADLKVELKKFQKREDELYNILDEAYMSNDRLEEKLALSDKCITELRELGSRFQQILQGCSPSHGAEAAQQSATVSPNTPVRVNKMTGAAPAEGVGDARKRPRQQ</sequence>
<keyword evidence="4" id="KW-1185">Reference proteome</keyword>
<proteinExistence type="predicted"/>
<evidence type="ECO:0000313" key="4">
    <source>
        <dbReference type="Proteomes" id="UP000245884"/>
    </source>
</evidence>
<dbReference type="EMBL" id="KZ819680">
    <property type="protein sequence ID" value="PWN24566.1"/>
    <property type="molecule type" value="Genomic_DNA"/>
</dbReference>
<gene>
    <name evidence="3" type="ORF">BDZ90DRAFT_269030</name>
</gene>
<feature type="compositionally biased region" description="Polar residues" evidence="2">
    <location>
        <begin position="169"/>
        <end position="181"/>
    </location>
</feature>
<evidence type="ECO:0000256" key="2">
    <source>
        <dbReference type="SAM" id="MobiDB-lite"/>
    </source>
</evidence>
<dbReference type="SUPFAM" id="SSF47045">
    <property type="entry name" value="RAP domain-like"/>
    <property type="match status" value="1"/>
</dbReference>
<dbReference type="GeneID" id="37030554"/>
<dbReference type="Proteomes" id="UP000245884">
    <property type="component" value="Unassembled WGS sequence"/>
</dbReference>
<reference evidence="3 4" key="1">
    <citation type="journal article" date="2018" name="Mol. Biol. Evol.">
        <title>Broad Genomic Sampling Reveals a Smut Pathogenic Ancestry of the Fungal Clade Ustilaginomycotina.</title>
        <authorList>
            <person name="Kijpornyongpan T."/>
            <person name="Mondo S.J."/>
            <person name="Barry K."/>
            <person name="Sandor L."/>
            <person name="Lee J."/>
            <person name="Lipzen A."/>
            <person name="Pangilinan J."/>
            <person name="LaButti K."/>
            <person name="Hainaut M."/>
            <person name="Henrissat B."/>
            <person name="Grigoriev I.V."/>
            <person name="Spatafora J.W."/>
            <person name="Aime M.C."/>
        </authorList>
    </citation>
    <scope>NUCLEOTIDE SEQUENCE [LARGE SCALE GENOMIC DNA]</scope>
    <source>
        <strain evidence="3 4">MCA 5214</strain>
    </source>
</reference>
<dbReference type="InterPro" id="IPR036744">
    <property type="entry name" value="RAP_sf"/>
</dbReference>
<name>A0A316UH29_9BASI</name>
<dbReference type="RefSeq" id="XP_025359178.1">
    <property type="nucleotide sequence ID" value="XM_025508731.1"/>
</dbReference>
<accession>A0A316UH29</accession>
<feature type="region of interest" description="Disordered" evidence="2">
    <location>
        <begin position="161"/>
        <end position="205"/>
    </location>
</feature>
<evidence type="ECO:0000256" key="1">
    <source>
        <dbReference type="SAM" id="Coils"/>
    </source>
</evidence>